<evidence type="ECO:0000259" key="1">
    <source>
        <dbReference type="Pfam" id="PF06605"/>
    </source>
</evidence>
<comment type="caution">
    <text evidence="3">The sequence shown here is derived from an EMBL/GenBank/DDBJ whole genome shotgun (WGS) entry which is preliminary data.</text>
</comment>
<accession>A0A8J7GB47</accession>
<reference evidence="3" key="1">
    <citation type="submission" date="2020-11" db="EMBL/GenBank/DDBJ databases">
        <title>Multidrug resistant novel bacterium Savagea serpentis sp. nov., isolated from the scats of a vine snake (Ahaetulla nasuta).</title>
        <authorList>
            <person name="Venkata Ramana V."/>
            <person name="Vikas Patil S."/>
            <person name="Yogita Lugani V."/>
        </authorList>
    </citation>
    <scope>NUCLEOTIDE SEQUENCE</scope>
    <source>
        <strain evidence="3">SN6</strain>
    </source>
</reference>
<dbReference type="RefSeq" id="WP_194561689.1">
    <property type="nucleotide sequence ID" value="NZ_JADKPV010000001.1"/>
</dbReference>
<sequence length="562" mass="63063">MIHINNTPVTNYKNLEIVEEVNGSLVLSFTSFNYENKAHTLLKEESIVTVNDYDFKIKQIGENQYAKQVNAVSTFFNLSGERTDKIYGGTKKISDFIEWTFKNINWSYSMDQDIKDDYVLIANYGNDNYLKLIQGLCAATEIEYKIMPNNHVHFAKKIGPDNDAQYRYGHNIKTLDRQVDTTNLATKIVGYGANGLKVAYTSPNAEKFGIIEAEPISDERFTIANNLVEYIKKELNDEPEIAITLDTIELLDKDLGESVWLIYEPLDITIKSRILSKTTTIQSGQLKTKSVVIGNIRPSTSTDMFVQQKIEIDENKKQTMSYFEQTNDKIRLAIEETDGKFEKVTTEFELTAGQIRSEIKSLENDVEIGMSSLTQTVEGFEFQVNGLSKEINSVSGEVDRLDTRVSIQAGQISSKVSRGEVISEINQSPERVKIKASQIEMEGITQLNGNVYLGSGGVNQSYVMHFGGSGVTLDATGGRLNIATPLGYTRFLHNIQVDERATFDGLTTFTDRVNINGTFNVYNQTAGQTGKVCTGPREMWVGFTNGRLRMSDGNTTYYFTPD</sequence>
<organism evidence="3 4">
    <name type="scientific">Savagea serpentis</name>
    <dbReference type="NCBI Taxonomy" id="2785297"/>
    <lineage>
        <taxon>Bacteria</taxon>
        <taxon>Bacillati</taxon>
        <taxon>Bacillota</taxon>
        <taxon>Bacilli</taxon>
        <taxon>Bacillales</taxon>
        <taxon>Caryophanaceae</taxon>
        <taxon>Savagea</taxon>
    </lineage>
</organism>
<dbReference type="InterPro" id="IPR007119">
    <property type="entry name" value="Phage_tail_spike_N"/>
</dbReference>
<dbReference type="Gene3D" id="6.20.110.10">
    <property type="match status" value="1"/>
</dbReference>
<dbReference type="AlphaFoldDB" id="A0A8J7GB47"/>
<proteinExistence type="predicted"/>
<name>A0A8J7GB47_9BACL</name>
<dbReference type="EMBL" id="JADKPV010000001">
    <property type="protein sequence ID" value="MBF4500241.1"/>
    <property type="molecule type" value="Genomic_DNA"/>
</dbReference>
<evidence type="ECO:0000313" key="4">
    <source>
        <dbReference type="Proteomes" id="UP000622653"/>
    </source>
</evidence>
<keyword evidence="4" id="KW-1185">Reference proteome</keyword>
<dbReference type="Pfam" id="PF06605">
    <property type="entry name" value="Prophage_tail"/>
    <property type="match status" value="1"/>
</dbReference>
<evidence type="ECO:0000259" key="2">
    <source>
        <dbReference type="Pfam" id="PF18994"/>
    </source>
</evidence>
<feature type="domain" description="Tail spike" evidence="1">
    <location>
        <begin position="84"/>
        <end position="300"/>
    </location>
</feature>
<feature type="domain" description="Prophage endopeptidase tail N-terminal" evidence="2">
    <location>
        <begin position="8"/>
        <end position="68"/>
    </location>
</feature>
<dbReference type="Pfam" id="PF18994">
    <property type="entry name" value="Prophage_tailD1"/>
    <property type="match status" value="1"/>
</dbReference>
<dbReference type="NCBIfam" id="TIGR01665">
    <property type="entry name" value="put_anti_recept"/>
    <property type="match status" value="1"/>
</dbReference>
<gene>
    <name evidence="3" type="ORF">IRY55_02600</name>
</gene>
<dbReference type="InterPro" id="IPR044051">
    <property type="entry name" value="Prophage_tail_N"/>
</dbReference>
<dbReference type="InterPro" id="IPR010572">
    <property type="entry name" value="Tail_dom"/>
</dbReference>
<protein>
    <submittedName>
        <fullName evidence="3">Phage tail protein</fullName>
    </submittedName>
</protein>
<dbReference type="Proteomes" id="UP000622653">
    <property type="component" value="Unassembled WGS sequence"/>
</dbReference>
<dbReference type="Gene3D" id="3.55.50.40">
    <property type="match status" value="1"/>
</dbReference>
<evidence type="ECO:0000313" key="3">
    <source>
        <dbReference type="EMBL" id="MBF4500241.1"/>
    </source>
</evidence>